<dbReference type="PROSITE" id="PS50181">
    <property type="entry name" value="FBOX"/>
    <property type="match status" value="1"/>
</dbReference>
<accession>A0AAD8S6Y6</accession>
<dbReference type="PANTHER" id="PTHR34223:SF119">
    <property type="entry name" value="F-BOX DOMAIN-CONTAINING PROTEIN"/>
    <property type="match status" value="1"/>
</dbReference>
<dbReference type="AlphaFoldDB" id="A0AAD8S6Y6"/>
<name>A0AAD8S6Y6_LOLMU</name>
<comment type="caution">
    <text evidence="3">The sequence shown here is derived from an EMBL/GenBank/DDBJ whole genome shotgun (WGS) entry which is preliminary data.</text>
</comment>
<feature type="domain" description="F-box" evidence="2">
    <location>
        <begin position="98"/>
        <end position="152"/>
    </location>
</feature>
<proteinExistence type="predicted"/>
<protein>
    <recommendedName>
        <fullName evidence="2">F-box domain-containing protein</fullName>
    </recommendedName>
</protein>
<dbReference type="Pfam" id="PF00646">
    <property type="entry name" value="F-box"/>
    <property type="match status" value="1"/>
</dbReference>
<reference evidence="3" key="1">
    <citation type="submission" date="2023-07" db="EMBL/GenBank/DDBJ databases">
        <title>A chromosome-level genome assembly of Lolium multiflorum.</title>
        <authorList>
            <person name="Chen Y."/>
            <person name="Copetti D."/>
            <person name="Kolliker R."/>
            <person name="Studer B."/>
        </authorList>
    </citation>
    <scope>NUCLEOTIDE SEQUENCE</scope>
    <source>
        <strain evidence="3">02402/16</strain>
        <tissue evidence="3">Leaf</tissue>
    </source>
</reference>
<dbReference type="SUPFAM" id="SSF52047">
    <property type="entry name" value="RNI-like"/>
    <property type="match status" value="1"/>
</dbReference>
<dbReference type="InterPro" id="IPR036047">
    <property type="entry name" value="F-box-like_dom_sf"/>
</dbReference>
<feature type="region of interest" description="Disordered" evidence="1">
    <location>
        <begin position="659"/>
        <end position="686"/>
    </location>
</feature>
<gene>
    <name evidence="3" type="ORF">QYE76_064447</name>
</gene>
<dbReference type="InterPro" id="IPR053197">
    <property type="entry name" value="F-box_SCFL_complex_component"/>
</dbReference>
<dbReference type="SUPFAM" id="SSF81383">
    <property type="entry name" value="F-box domain"/>
    <property type="match status" value="1"/>
</dbReference>
<evidence type="ECO:0000313" key="4">
    <source>
        <dbReference type="Proteomes" id="UP001231189"/>
    </source>
</evidence>
<feature type="region of interest" description="Disordered" evidence="1">
    <location>
        <begin position="487"/>
        <end position="512"/>
    </location>
</feature>
<sequence length="705" mass="76584">MATPLTDEMDSTQRPWLKKKIILAQEMWFVLHAFENAQDTISPFLPAAAASEAKPCRQGESDASGLVTFPPLLSCAAGLPRGRAHHLFDEMSDTHSDTDWISALPDDVLGHILGFLPADEAVRTCVLSRRWLHQWKFMRRLRITSHGVWEKSADEIKKFISSLLLLRHPDTALDEVEVEFTYEPSDDDDDDDNDDNDDDNDDDDVAYPNIWIRHALLCRARVLSITLFAEFKLVFNVPPLVSRHLRILELTFLDLGGNILDFSSCPSLEVLDLDACIIRTGKISSHSVKRLSIQDCNFCHDSRTRISVPGLANLQLVEFTALPMVGCWLHPLPERRFHLIFLVVFICSSGSGSPTLSTTPQCNHFLASFLHMPLPRRPPAASVAALAAAMLAHRKSDPAIRGLLVLRSSRPKLATAATPTIPPAAFAPLVDAPSGLLFQPALKPASTLRSAGCCQAPGTGLPATSSGEELAFLQELLSAAGSWASSVSQDDDVDEEELAPMTSPASKSSSLVLPCCDPAATSNAGGRGDNGRRPQSVMTVAAPPTMPFVVVFGSVRDTADVRHDEETPTEPCDGLSAGVDALEGEDDWVQVGRGARLSREPSSLLQNKGLELSLAFKRWTRGRCFRCLEHGHQPLSHLSPASMCCLPKPTGEQWLSNTKSREASKAAVGPGPSTSSRKCSGTRPSGCKGVPPDLYLVGKVLDCFD</sequence>
<dbReference type="Gene3D" id="1.20.1280.50">
    <property type="match status" value="1"/>
</dbReference>
<evidence type="ECO:0000256" key="1">
    <source>
        <dbReference type="SAM" id="MobiDB-lite"/>
    </source>
</evidence>
<feature type="compositionally biased region" description="Acidic residues" evidence="1">
    <location>
        <begin position="489"/>
        <end position="498"/>
    </location>
</feature>
<dbReference type="InterPro" id="IPR001810">
    <property type="entry name" value="F-box_dom"/>
</dbReference>
<evidence type="ECO:0000259" key="2">
    <source>
        <dbReference type="PROSITE" id="PS50181"/>
    </source>
</evidence>
<dbReference type="EMBL" id="JAUUTY010000004">
    <property type="protein sequence ID" value="KAK1646642.1"/>
    <property type="molecule type" value="Genomic_DNA"/>
</dbReference>
<evidence type="ECO:0000313" key="3">
    <source>
        <dbReference type="EMBL" id="KAK1646642.1"/>
    </source>
</evidence>
<feature type="compositionally biased region" description="Polar residues" evidence="1">
    <location>
        <begin position="672"/>
        <end position="683"/>
    </location>
</feature>
<feature type="region of interest" description="Disordered" evidence="1">
    <location>
        <begin position="182"/>
        <end position="202"/>
    </location>
</feature>
<dbReference type="Proteomes" id="UP001231189">
    <property type="component" value="Unassembled WGS sequence"/>
</dbReference>
<organism evidence="3 4">
    <name type="scientific">Lolium multiflorum</name>
    <name type="common">Italian ryegrass</name>
    <name type="synonym">Lolium perenne subsp. multiflorum</name>
    <dbReference type="NCBI Taxonomy" id="4521"/>
    <lineage>
        <taxon>Eukaryota</taxon>
        <taxon>Viridiplantae</taxon>
        <taxon>Streptophyta</taxon>
        <taxon>Embryophyta</taxon>
        <taxon>Tracheophyta</taxon>
        <taxon>Spermatophyta</taxon>
        <taxon>Magnoliopsida</taxon>
        <taxon>Liliopsida</taxon>
        <taxon>Poales</taxon>
        <taxon>Poaceae</taxon>
        <taxon>BOP clade</taxon>
        <taxon>Pooideae</taxon>
        <taxon>Poodae</taxon>
        <taxon>Poeae</taxon>
        <taxon>Poeae Chloroplast Group 2 (Poeae type)</taxon>
        <taxon>Loliodinae</taxon>
        <taxon>Loliinae</taxon>
        <taxon>Lolium</taxon>
    </lineage>
</organism>
<dbReference type="InterPro" id="IPR053781">
    <property type="entry name" value="F-box_AtFBL13-like"/>
</dbReference>
<dbReference type="CDD" id="cd22160">
    <property type="entry name" value="F-box_AtFBL13-like"/>
    <property type="match status" value="1"/>
</dbReference>
<keyword evidence="4" id="KW-1185">Reference proteome</keyword>
<dbReference type="PANTHER" id="PTHR34223">
    <property type="entry name" value="OS11G0201299 PROTEIN"/>
    <property type="match status" value="1"/>
</dbReference>